<feature type="domain" description="Pyridoxamine kinase/Phosphomethylpyrimidine kinase" evidence="9">
    <location>
        <begin position="13"/>
        <end position="256"/>
    </location>
</feature>
<comment type="catalytic activity">
    <reaction evidence="1">
        <text>4-amino-5-hydroxymethyl-2-methylpyrimidine + ATP = 4-amino-2-methyl-5-(phosphooxymethyl)pyrimidine + ADP + H(+)</text>
        <dbReference type="Rhea" id="RHEA:23096"/>
        <dbReference type="ChEBI" id="CHEBI:15378"/>
        <dbReference type="ChEBI" id="CHEBI:16892"/>
        <dbReference type="ChEBI" id="CHEBI:30616"/>
        <dbReference type="ChEBI" id="CHEBI:58354"/>
        <dbReference type="ChEBI" id="CHEBI:456216"/>
        <dbReference type="EC" id="2.7.1.49"/>
    </reaction>
</comment>
<dbReference type="AlphaFoldDB" id="A9WDL7"/>
<evidence type="ECO:0000256" key="4">
    <source>
        <dbReference type="ARBA" id="ARBA00022679"/>
    </source>
</evidence>
<reference evidence="11" key="1">
    <citation type="journal article" date="2011" name="BMC Genomics">
        <title>Complete genome sequence of the filamentous anoxygenic phototrophic bacterium Chloroflexus aurantiacus.</title>
        <authorList>
            <person name="Tang K.H."/>
            <person name="Barry K."/>
            <person name="Chertkov O."/>
            <person name="Dalin E."/>
            <person name="Han C.S."/>
            <person name="Hauser L.J."/>
            <person name="Honchak B.M."/>
            <person name="Karbach L.E."/>
            <person name="Land M.L."/>
            <person name="Lapidus A."/>
            <person name="Larimer F.W."/>
            <person name="Mikhailova N."/>
            <person name="Pitluck S."/>
            <person name="Pierson B.K."/>
            <person name="Blankenship R.E."/>
        </authorList>
    </citation>
    <scope>NUCLEOTIDE SEQUENCE [LARGE SCALE GENOMIC DNA]</scope>
    <source>
        <strain evidence="11">ATCC 29366 / DSM 635 / J-10-fl</strain>
    </source>
</reference>
<dbReference type="HOGENOM" id="CLU_020520_0_1_0"/>
<dbReference type="GO" id="GO:0009228">
    <property type="term" value="P:thiamine biosynthetic process"/>
    <property type="evidence" value="ECO:0000318"/>
    <property type="project" value="GO_Central"/>
</dbReference>
<dbReference type="InterPro" id="IPR029056">
    <property type="entry name" value="Ribokinase-like"/>
</dbReference>
<dbReference type="PANTHER" id="PTHR20858:SF17">
    <property type="entry name" value="HYDROXYMETHYLPYRIMIDINE_PHOSPHOMETHYLPYRIMIDINE KINASE THI20-RELATED"/>
    <property type="match status" value="1"/>
</dbReference>
<dbReference type="GO" id="GO:0008972">
    <property type="term" value="F:phosphomethylpyrimidine kinase activity"/>
    <property type="evidence" value="ECO:0000318"/>
    <property type="project" value="GO_Central"/>
</dbReference>
<proteinExistence type="predicted"/>
<evidence type="ECO:0000256" key="1">
    <source>
        <dbReference type="ARBA" id="ARBA00000151"/>
    </source>
</evidence>
<evidence type="ECO:0000256" key="2">
    <source>
        <dbReference type="ARBA" id="ARBA00000565"/>
    </source>
</evidence>
<dbReference type="Gene3D" id="3.40.1190.20">
    <property type="match status" value="1"/>
</dbReference>
<protein>
    <submittedName>
        <fullName evidence="10">Phosphomethylpyrimidine kinase</fullName>
    </submittedName>
</protein>
<comment type="catalytic activity">
    <reaction evidence="2">
        <text>4-amino-2-methyl-5-(phosphooxymethyl)pyrimidine + ATP = 4-amino-2-methyl-5-(diphosphooxymethyl)pyrimidine + ADP</text>
        <dbReference type="Rhea" id="RHEA:19893"/>
        <dbReference type="ChEBI" id="CHEBI:30616"/>
        <dbReference type="ChEBI" id="CHEBI:57841"/>
        <dbReference type="ChEBI" id="CHEBI:58354"/>
        <dbReference type="ChEBI" id="CHEBI:456216"/>
        <dbReference type="EC" id="2.7.4.7"/>
    </reaction>
</comment>
<evidence type="ECO:0000256" key="5">
    <source>
        <dbReference type="ARBA" id="ARBA00022741"/>
    </source>
</evidence>
<organism evidence="10 11">
    <name type="scientific">Chloroflexus aurantiacus (strain ATCC 29366 / DSM 635 / J-10-fl)</name>
    <dbReference type="NCBI Taxonomy" id="324602"/>
    <lineage>
        <taxon>Bacteria</taxon>
        <taxon>Bacillati</taxon>
        <taxon>Chloroflexota</taxon>
        <taxon>Chloroflexia</taxon>
        <taxon>Chloroflexales</taxon>
        <taxon>Chloroflexineae</taxon>
        <taxon>Chloroflexaceae</taxon>
        <taxon>Chloroflexus</taxon>
    </lineage>
</organism>
<dbReference type="FunCoup" id="A9WDL7">
    <property type="interactions" value="402"/>
</dbReference>
<evidence type="ECO:0000313" key="10">
    <source>
        <dbReference type="EMBL" id="ABY33623.1"/>
    </source>
</evidence>
<evidence type="ECO:0000259" key="9">
    <source>
        <dbReference type="Pfam" id="PF08543"/>
    </source>
</evidence>
<evidence type="ECO:0000256" key="8">
    <source>
        <dbReference type="ARBA" id="ARBA00022977"/>
    </source>
</evidence>
<dbReference type="STRING" id="324602.Caur_0373"/>
<evidence type="ECO:0000256" key="6">
    <source>
        <dbReference type="ARBA" id="ARBA00022777"/>
    </source>
</evidence>
<sequence length="266" mass="27619">MTLPRCLTIAGSDSGGGAGIQADLKAFAALGAYGMSVLTAVTAQNTVGVQGVVELPAAFVGQQIDSVVTDIGVDAVKTGMLANADIIAVVAEKARAYQWPYLVVDPVMVAKSGHPLLHPEAQQALITLLLPLATIVTPNLPEARALTGLNITTIAEMEQAAQMIHAMGPRWVLVKGGHLEGDSVDVLFDGAQYQYFTAPRIETRHTHGTGCTFASAIAAGLAKGLSVPDAVAQAKEYITTALRHAPGLGQGHGPVHHFAAWYGVAE</sequence>
<keyword evidence="7" id="KW-0067">ATP-binding</keyword>
<dbReference type="eggNOG" id="COG0351">
    <property type="taxonomic scope" value="Bacteria"/>
</dbReference>
<keyword evidence="5" id="KW-0547">Nucleotide-binding</keyword>
<dbReference type="PANTHER" id="PTHR20858">
    <property type="entry name" value="PHOSPHOMETHYLPYRIMIDINE KINASE"/>
    <property type="match status" value="1"/>
</dbReference>
<keyword evidence="11" id="KW-1185">Reference proteome</keyword>
<evidence type="ECO:0000313" key="11">
    <source>
        <dbReference type="Proteomes" id="UP000002008"/>
    </source>
</evidence>
<evidence type="ECO:0000256" key="7">
    <source>
        <dbReference type="ARBA" id="ARBA00022840"/>
    </source>
</evidence>
<gene>
    <name evidence="10" type="ordered locus">Caur_0373</name>
</gene>
<dbReference type="EnsemblBacteria" id="ABY33623">
    <property type="protein sequence ID" value="ABY33623"/>
    <property type="gene ID" value="Caur_0373"/>
</dbReference>
<dbReference type="GO" id="GO:0005524">
    <property type="term" value="F:ATP binding"/>
    <property type="evidence" value="ECO:0007669"/>
    <property type="project" value="UniProtKB-KW"/>
</dbReference>
<comment type="pathway">
    <text evidence="3">Cofactor biosynthesis; thiamine diphosphate biosynthesis; 4-amino-2-methyl-5-diphosphomethylpyrimidine from 5-amino-1-(5-phospho-D-ribosyl)imidazole: step 3/3.</text>
</comment>
<keyword evidence="6 10" id="KW-0418">Kinase</keyword>
<dbReference type="InParanoid" id="A9WDL7"/>
<dbReference type="Proteomes" id="UP000002008">
    <property type="component" value="Chromosome"/>
</dbReference>
<dbReference type="KEGG" id="cau:Caur_0373"/>
<dbReference type="GO" id="GO:0008902">
    <property type="term" value="F:hydroxymethylpyrimidine kinase activity"/>
    <property type="evidence" value="ECO:0000318"/>
    <property type="project" value="GO_Central"/>
</dbReference>
<dbReference type="InterPro" id="IPR013749">
    <property type="entry name" value="PM/HMP-P_kinase-1"/>
</dbReference>
<dbReference type="PATRIC" id="fig|324602.8.peg.425"/>
<evidence type="ECO:0000256" key="3">
    <source>
        <dbReference type="ARBA" id="ARBA00004769"/>
    </source>
</evidence>
<keyword evidence="8" id="KW-0784">Thiamine biosynthesis</keyword>
<dbReference type="GO" id="GO:0005829">
    <property type="term" value="C:cytosol"/>
    <property type="evidence" value="ECO:0000318"/>
    <property type="project" value="GO_Central"/>
</dbReference>
<name>A9WDL7_CHLAA</name>
<dbReference type="NCBIfam" id="TIGR00097">
    <property type="entry name" value="HMP-P_kinase"/>
    <property type="match status" value="1"/>
</dbReference>
<keyword evidence="4" id="KW-0808">Transferase</keyword>
<dbReference type="InterPro" id="IPR004399">
    <property type="entry name" value="HMP/HMP-P_kinase_dom"/>
</dbReference>
<dbReference type="FunFam" id="3.40.1190.20:FF:000003">
    <property type="entry name" value="Phosphomethylpyrimidine kinase ThiD"/>
    <property type="match status" value="1"/>
</dbReference>
<dbReference type="Pfam" id="PF08543">
    <property type="entry name" value="Phos_pyr_kin"/>
    <property type="match status" value="1"/>
</dbReference>
<dbReference type="SUPFAM" id="SSF53613">
    <property type="entry name" value="Ribokinase-like"/>
    <property type="match status" value="1"/>
</dbReference>
<dbReference type="EMBL" id="CP000909">
    <property type="protein sequence ID" value="ABY33623.1"/>
    <property type="molecule type" value="Genomic_DNA"/>
</dbReference>
<dbReference type="CDD" id="cd01169">
    <property type="entry name" value="HMPP_kinase"/>
    <property type="match status" value="1"/>
</dbReference>
<accession>A9WDL7</accession>
<dbReference type="RefSeq" id="WP_012256279.1">
    <property type="nucleotide sequence ID" value="NC_010175.1"/>
</dbReference>